<dbReference type="FunFam" id="1.20.1420.30:FF:000002">
    <property type="entry name" value="Sodium/potassium/calcium exchanger 2 isoform 1"/>
    <property type="match status" value="1"/>
</dbReference>
<evidence type="ECO:0000256" key="10">
    <source>
        <dbReference type="ARBA" id="ARBA00022737"/>
    </source>
</evidence>
<evidence type="ECO:0000256" key="25">
    <source>
        <dbReference type="SAM" id="Phobius"/>
    </source>
</evidence>
<sequence>MNVHPPPPRRRLRRGRLLFFVSGVLLCLVYALTLKARLSQPPASAQVPEGVEVYVREVTASNETEEVQEVVEEKEEEVASPVRTEPPLVIVVNRTDIEQCIYVDPQPPKPPPTPPPPTTTAPPHPPQPPHRKGEYPEDLFTIEQRQQGWVGLHVIGMTYMFVALAIVCDEFFVPALEVITVKLEISDDVAGATFMAAGGSAPELFTSLIGVFISHSNVGIGTIVGSAVFNILFVIGMCAIFSREMLHLTWWPLFRDVTFYILDLIMLIIFFLDNMILWWESILLVLGYISYVSFMKFNSQIEQAVKTQLNKHMSIVKVWTTEEPEKESEAPPPPPPPPPAAPPPAAAPPAAPPKDEDQSKPEAAPPSSSPQRSRLRPVLQRGGSSASLHNTSLRNTIFQLMIHTLDPLGEEAALRGTIKTPGPRKVRRETSFNGDVRGEGPAQRKAKNKVKPLNDPPTEHLQDKSHQRHAGDDDQKPKSDEPAAAATSGPAGGAAAEPSTSEPPNAEETTEKTSEQPEDSKAAAEAPAASAAGESEGSQGGAEDESGDDSSDDSSESEDDEDDDENKEEEEKEEEEENEPLSLEWPETRRKQATYLFLLPIVFPLWLTLPDVRNMASKRYFVITFFGSILWIAVFSYMMVWWAHQVGETIGISEEIMGLTILAAGTSIPDLITSVIVARKGLGDMAVSSSVGSNIFDITVGLPVPWLIYTALHDGQPVTVSSNGLFCAIVLLFLMLLFVIISIAACRWKMSRKLGFTMFALYFVFLVLSVLLEDRVLICPVSI</sequence>
<evidence type="ECO:0000313" key="30">
    <source>
        <dbReference type="RefSeq" id="XP_028257532.1"/>
    </source>
</evidence>
<accession>A0A6P7HZA3</accession>
<dbReference type="OrthoDB" id="2127281at2759"/>
<dbReference type="RefSeq" id="XP_028257531.1">
    <property type="nucleotide sequence ID" value="XM_028401730.1"/>
</dbReference>
<feature type="domain" description="Sodium/calcium exchanger membrane region" evidence="26">
    <location>
        <begin position="154"/>
        <end position="295"/>
    </location>
</feature>
<comment type="similarity">
    <text evidence="2">Belongs to the Ca(2+):cation antiporter (CaCA) (TC 2.A.19) family. SLC24A subfamily.</text>
</comment>
<keyword evidence="11" id="KW-0106">Calcium</keyword>
<evidence type="ECO:0000256" key="12">
    <source>
        <dbReference type="ARBA" id="ARBA00022847"/>
    </source>
</evidence>
<evidence type="ECO:0000256" key="16">
    <source>
        <dbReference type="ARBA" id="ARBA00023180"/>
    </source>
</evidence>
<keyword evidence="4" id="KW-0050">Antiport</keyword>
<keyword evidence="3" id="KW-0813">Transport</keyword>
<feature type="transmembrane region" description="Helical" evidence="25">
    <location>
        <begin position="723"/>
        <end position="745"/>
    </location>
</feature>
<keyword evidence="5" id="KW-1003">Cell membrane</keyword>
<protein>
    <recommendedName>
        <fullName evidence="19">Sodium/potassium/calcium exchanger 1</fullName>
    </recommendedName>
    <alternativeName>
        <fullName evidence="20">Na(+)/K(+)/Ca(2+)-exchange protein 1</fullName>
    </alternativeName>
    <alternativeName>
        <fullName evidence="21">Retinal rod Na-Ca+K exchanger</fullName>
    </alternativeName>
    <alternativeName>
        <fullName evidence="22">Solute carrier family 24 member 1</fullName>
    </alternativeName>
</protein>
<keyword evidence="6" id="KW-0597">Phosphoprotein</keyword>
<evidence type="ECO:0000256" key="17">
    <source>
        <dbReference type="ARBA" id="ARBA00023305"/>
    </source>
</evidence>
<feature type="region of interest" description="Disordered" evidence="24">
    <location>
        <begin position="102"/>
        <end position="135"/>
    </location>
</feature>
<keyword evidence="15 25" id="KW-0472">Membrane</keyword>
<evidence type="ECO:0000256" key="4">
    <source>
        <dbReference type="ARBA" id="ARBA00022449"/>
    </source>
</evidence>
<dbReference type="Proteomes" id="UP000515145">
    <property type="component" value="Chromosome 3"/>
</dbReference>
<dbReference type="InterPro" id="IPR044880">
    <property type="entry name" value="NCX_ion-bd_dom_sf"/>
</dbReference>
<evidence type="ECO:0000256" key="6">
    <source>
        <dbReference type="ARBA" id="ARBA00022553"/>
    </source>
</evidence>
<dbReference type="RefSeq" id="XP_028257532.1">
    <property type="nucleotide sequence ID" value="XM_028401731.1"/>
</dbReference>
<gene>
    <name evidence="28 29 30" type="primary">LOC114433259</name>
</gene>
<dbReference type="GO" id="GO:0060291">
    <property type="term" value="P:long-term synaptic potentiation"/>
    <property type="evidence" value="ECO:0007669"/>
    <property type="project" value="TreeGrafter"/>
</dbReference>
<evidence type="ECO:0000256" key="24">
    <source>
        <dbReference type="SAM" id="MobiDB-lite"/>
    </source>
</evidence>
<dbReference type="GO" id="GO:0008273">
    <property type="term" value="F:calcium, potassium:sodium antiporter activity"/>
    <property type="evidence" value="ECO:0007669"/>
    <property type="project" value="TreeGrafter"/>
</dbReference>
<evidence type="ECO:0000256" key="18">
    <source>
        <dbReference type="ARBA" id="ARBA00033627"/>
    </source>
</evidence>
<feature type="region of interest" description="Disordered" evidence="24">
    <location>
        <begin position="321"/>
        <end position="390"/>
    </location>
</feature>
<feature type="compositionally biased region" description="Pro residues" evidence="24">
    <location>
        <begin position="105"/>
        <end position="128"/>
    </location>
</feature>
<dbReference type="Pfam" id="PF01699">
    <property type="entry name" value="Na_Ca_ex"/>
    <property type="match status" value="2"/>
</dbReference>
<name>A0A6P7HZA3_9TELE</name>
<dbReference type="InterPro" id="IPR004481">
    <property type="entry name" value="K/Na/Ca-exchanger"/>
</dbReference>
<evidence type="ECO:0000256" key="1">
    <source>
        <dbReference type="ARBA" id="ARBA00004651"/>
    </source>
</evidence>
<feature type="transmembrane region" description="Helical" evidence="25">
    <location>
        <begin position="621"/>
        <end position="644"/>
    </location>
</feature>
<evidence type="ECO:0000256" key="2">
    <source>
        <dbReference type="ARBA" id="ARBA00005364"/>
    </source>
</evidence>
<reference evidence="28 29" key="1">
    <citation type="submission" date="2025-04" db="UniProtKB">
        <authorList>
            <consortium name="RefSeq"/>
        </authorList>
    </citation>
    <scope>IDENTIFICATION</scope>
</reference>
<comment type="subcellular location">
    <subcellularLocation>
        <location evidence="1">Cell membrane</location>
        <topology evidence="1">Multi-pass membrane protein</topology>
    </subcellularLocation>
</comment>
<evidence type="ECO:0000259" key="26">
    <source>
        <dbReference type="Pfam" id="PF01699"/>
    </source>
</evidence>
<dbReference type="NCBIfam" id="TIGR00367">
    <property type="entry name" value="calcium/sodium antiporter"/>
    <property type="match status" value="1"/>
</dbReference>
<dbReference type="RefSeq" id="XP_028257529.1">
    <property type="nucleotide sequence ID" value="XM_028401728.1"/>
</dbReference>
<feature type="transmembrane region" description="Helical" evidence="25">
    <location>
        <begin position="149"/>
        <end position="168"/>
    </location>
</feature>
<evidence type="ECO:0000256" key="23">
    <source>
        <dbReference type="ARBA" id="ARBA00045976"/>
    </source>
</evidence>
<feature type="transmembrane region" description="Helical" evidence="25">
    <location>
        <begin position="253"/>
        <end position="271"/>
    </location>
</feature>
<dbReference type="InterPro" id="IPR004837">
    <property type="entry name" value="NaCa_Exmemb"/>
</dbReference>
<evidence type="ECO:0000256" key="21">
    <source>
        <dbReference type="ARBA" id="ARBA00042297"/>
    </source>
</evidence>
<evidence type="ECO:0000256" key="9">
    <source>
        <dbReference type="ARBA" id="ARBA00022692"/>
    </source>
</evidence>
<evidence type="ECO:0000256" key="15">
    <source>
        <dbReference type="ARBA" id="ARBA00023136"/>
    </source>
</evidence>
<keyword evidence="13 25" id="KW-1133">Transmembrane helix</keyword>
<feature type="transmembrane region" description="Helical" evidence="25">
    <location>
        <begin position="656"/>
        <end position="678"/>
    </location>
</feature>
<feature type="transmembrane region" description="Helical" evidence="25">
    <location>
        <begin position="277"/>
        <end position="294"/>
    </location>
</feature>
<feature type="compositionally biased region" description="Low complexity" evidence="24">
    <location>
        <begin position="523"/>
        <end position="537"/>
    </location>
</feature>
<dbReference type="Gene3D" id="1.20.1420.30">
    <property type="entry name" value="NCX, central ion-binding region"/>
    <property type="match status" value="2"/>
</dbReference>
<dbReference type="AlphaFoldDB" id="A0A6P7HZA3"/>
<dbReference type="GO" id="GO:0005262">
    <property type="term" value="F:calcium channel activity"/>
    <property type="evidence" value="ECO:0007669"/>
    <property type="project" value="TreeGrafter"/>
</dbReference>
<dbReference type="GO" id="GO:0007601">
    <property type="term" value="P:visual perception"/>
    <property type="evidence" value="ECO:0007669"/>
    <property type="project" value="UniProtKB-KW"/>
</dbReference>
<feature type="transmembrane region" description="Helical" evidence="25">
    <location>
        <begin position="754"/>
        <end position="772"/>
    </location>
</feature>
<evidence type="ECO:0000256" key="7">
    <source>
        <dbReference type="ARBA" id="ARBA00022568"/>
    </source>
</evidence>
<evidence type="ECO:0000256" key="8">
    <source>
        <dbReference type="ARBA" id="ARBA00022606"/>
    </source>
</evidence>
<keyword evidence="9 25" id="KW-0812">Transmembrane</keyword>
<feature type="compositionally biased region" description="Basic and acidic residues" evidence="24">
    <location>
        <begin position="457"/>
        <end position="481"/>
    </location>
</feature>
<evidence type="ECO:0000313" key="29">
    <source>
        <dbReference type="RefSeq" id="XP_028257531.1"/>
    </source>
</evidence>
<feature type="compositionally biased region" description="Low complexity" evidence="24">
    <location>
        <begin position="482"/>
        <end position="502"/>
    </location>
</feature>
<feature type="compositionally biased region" description="Pro residues" evidence="24">
    <location>
        <begin position="330"/>
        <end position="352"/>
    </location>
</feature>
<feature type="compositionally biased region" description="Acidic residues" evidence="24">
    <location>
        <begin position="542"/>
        <end position="579"/>
    </location>
</feature>
<evidence type="ECO:0000256" key="19">
    <source>
        <dbReference type="ARBA" id="ARBA00040585"/>
    </source>
</evidence>
<dbReference type="GO" id="GO:0060292">
    <property type="term" value="P:long-term synaptic depression"/>
    <property type="evidence" value="ECO:0007669"/>
    <property type="project" value="TreeGrafter"/>
</dbReference>
<feature type="compositionally biased region" description="Basic and acidic residues" evidence="24">
    <location>
        <begin position="509"/>
        <end position="522"/>
    </location>
</feature>
<proteinExistence type="inferred from homology"/>
<evidence type="ECO:0000256" key="13">
    <source>
        <dbReference type="ARBA" id="ARBA00022989"/>
    </source>
</evidence>
<keyword evidence="27" id="KW-1185">Reference proteome</keyword>
<comment type="catalytic activity">
    <reaction evidence="18">
        <text>Ca(2+)(out) + K(+)(out) + 4 Na(+)(in) = Ca(2+)(in) + K(+)(in) + 4 Na(+)(out)</text>
        <dbReference type="Rhea" id="RHEA:69967"/>
        <dbReference type="ChEBI" id="CHEBI:29101"/>
        <dbReference type="ChEBI" id="CHEBI:29103"/>
        <dbReference type="ChEBI" id="CHEBI:29108"/>
    </reaction>
</comment>
<feature type="domain" description="Sodium/calcium exchanger membrane region" evidence="26">
    <location>
        <begin position="622"/>
        <end position="770"/>
    </location>
</feature>
<dbReference type="GeneID" id="114433259"/>
<dbReference type="PANTHER" id="PTHR10846:SF36">
    <property type="entry name" value="SODIUM_POTASSIUM_CALCIUM EXCHANGER 1"/>
    <property type="match status" value="1"/>
</dbReference>
<evidence type="ECO:0000313" key="28">
    <source>
        <dbReference type="RefSeq" id="XP_028257529.1"/>
    </source>
</evidence>
<dbReference type="GO" id="GO:0005886">
    <property type="term" value="C:plasma membrane"/>
    <property type="evidence" value="ECO:0007669"/>
    <property type="project" value="UniProtKB-SubCell"/>
</dbReference>
<keyword evidence="14" id="KW-0406">Ion transport</keyword>
<dbReference type="PANTHER" id="PTHR10846">
    <property type="entry name" value="SODIUM/POTASSIUM/CALCIUM EXCHANGER"/>
    <property type="match status" value="1"/>
</dbReference>
<evidence type="ECO:0000313" key="27">
    <source>
        <dbReference type="Proteomes" id="UP000515145"/>
    </source>
</evidence>
<evidence type="ECO:0000256" key="11">
    <source>
        <dbReference type="ARBA" id="ARBA00022837"/>
    </source>
</evidence>
<keyword evidence="17" id="KW-0844">Vision</keyword>
<feature type="transmembrane region" description="Helical" evidence="25">
    <location>
        <begin position="219"/>
        <end position="241"/>
    </location>
</feature>
<dbReference type="GO" id="GO:0006874">
    <property type="term" value="P:intracellular calcium ion homeostasis"/>
    <property type="evidence" value="ECO:0007669"/>
    <property type="project" value="TreeGrafter"/>
</dbReference>
<keyword evidence="7" id="KW-0109">Calcium transport</keyword>
<keyword evidence="10" id="KW-0677">Repeat</keyword>
<feature type="region of interest" description="Disordered" evidence="24">
    <location>
        <begin position="415"/>
        <end position="586"/>
    </location>
</feature>
<evidence type="ECO:0000256" key="5">
    <source>
        <dbReference type="ARBA" id="ARBA00022475"/>
    </source>
</evidence>
<dbReference type="FunFam" id="1.20.1420.30:FF:000004">
    <property type="entry name" value="Sodium/potassium/calcium exchanger 2 isoform 1"/>
    <property type="match status" value="1"/>
</dbReference>
<organism evidence="27 29">
    <name type="scientific">Parambassis ranga</name>
    <name type="common">Indian glassy fish</name>
    <dbReference type="NCBI Taxonomy" id="210632"/>
    <lineage>
        <taxon>Eukaryota</taxon>
        <taxon>Metazoa</taxon>
        <taxon>Chordata</taxon>
        <taxon>Craniata</taxon>
        <taxon>Vertebrata</taxon>
        <taxon>Euteleostomi</taxon>
        <taxon>Actinopterygii</taxon>
        <taxon>Neopterygii</taxon>
        <taxon>Teleostei</taxon>
        <taxon>Neoteleostei</taxon>
        <taxon>Acanthomorphata</taxon>
        <taxon>Ovalentaria</taxon>
        <taxon>Ambassidae</taxon>
        <taxon>Parambassis</taxon>
    </lineage>
</organism>
<evidence type="ECO:0000256" key="3">
    <source>
        <dbReference type="ARBA" id="ARBA00022448"/>
    </source>
</evidence>
<dbReference type="GO" id="GO:0015293">
    <property type="term" value="F:symporter activity"/>
    <property type="evidence" value="ECO:0007669"/>
    <property type="project" value="UniProtKB-KW"/>
</dbReference>
<keyword evidence="16" id="KW-0325">Glycoprotein</keyword>
<evidence type="ECO:0000256" key="20">
    <source>
        <dbReference type="ARBA" id="ARBA00042035"/>
    </source>
</evidence>
<keyword evidence="8" id="KW-0716">Sensory transduction</keyword>
<evidence type="ECO:0000256" key="14">
    <source>
        <dbReference type="ARBA" id="ARBA00023065"/>
    </source>
</evidence>
<keyword evidence="12" id="KW-0769">Symport</keyword>
<evidence type="ECO:0000256" key="22">
    <source>
        <dbReference type="ARBA" id="ARBA00042684"/>
    </source>
</evidence>
<comment type="function">
    <text evidence="23">Calcium, potassium:sodium antiporter that transports 1 Ca(2+) and 1 K(+) in exchange for 4 Na(+). Critical component of the visual transduction cascade, controlling the calcium concentration of outer segments during light and darkness. Light causes a rapid lowering of cytosolic free calcium in the outer segment of both retinal rod and cone photoreceptors and the light-induced lowering of calcium is caused by extrusion via this protein which plays a key role in the process of light adaptation.</text>
</comment>